<evidence type="ECO:0000256" key="3">
    <source>
        <dbReference type="ARBA" id="ARBA00012768"/>
    </source>
</evidence>
<evidence type="ECO:0000256" key="13">
    <source>
        <dbReference type="RuleBase" id="RU365022"/>
    </source>
</evidence>
<evidence type="ECO:0000313" key="16">
    <source>
        <dbReference type="Proteomes" id="UP000267368"/>
    </source>
</evidence>
<name>A0A3N0AFP5_9ACTN</name>
<reference evidence="16" key="1">
    <citation type="submission" date="2018-05" db="EMBL/GenBank/DDBJ databases">
        <title>Genome Sequencing of selected type strains of the family Eggerthellaceae.</title>
        <authorList>
            <person name="Danylec N."/>
            <person name="Stoll D.A."/>
            <person name="Doetsch A."/>
            <person name="Huch M."/>
        </authorList>
    </citation>
    <scope>NUCLEOTIDE SEQUENCE [LARGE SCALE GENOMIC DNA]</scope>
    <source>
        <strain evidence="16">DSM 17537</strain>
    </source>
</reference>
<evidence type="ECO:0000256" key="10">
    <source>
        <dbReference type="ARBA" id="ARBA00023014"/>
    </source>
</evidence>
<comment type="function">
    <text evidence="13">CRISPR (clustered regularly interspaced short palindromic repeat) is an adaptive immune system that provides protection against mobile genetic elements (viruses, transposable elements and conjugative plasmids). CRISPR clusters contain sequences complementary to antecedent mobile elements and target invading nucleic acids. CRISPR clusters are transcribed and processed into CRISPR RNA (crRNA).</text>
</comment>
<comment type="cofactor">
    <cofactor evidence="13">
        <name>iron-sulfur cluster</name>
        <dbReference type="ChEBI" id="CHEBI:30408"/>
    </cofactor>
</comment>
<dbReference type="InterPro" id="IPR022765">
    <property type="entry name" value="Dna2/Cas4_DUF83"/>
</dbReference>
<dbReference type="GO" id="GO:0046872">
    <property type="term" value="F:metal ion binding"/>
    <property type="evidence" value="ECO:0007669"/>
    <property type="project" value="UniProtKB-KW"/>
</dbReference>
<organism evidence="15 16">
    <name type="scientific">Slackia faecicanis</name>
    <dbReference type="NCBI Taxonomy" id="255723"/>
    <lineage>
        <taxon>Bacteria</taxon>
        <taxon>Bacillati</taxon>
        <taxon>Actinomycetota</taxon>
        <taxon>Coriobacteriia</taxon>
        <taxon>Eggerthellales</taxon>
        <taxon>Eggerthellaceae</taxon>
        <taxon>Slackia</taxon>
    </lineage>
</organism>
<evidence type="ECO:0000256" key="6">
    <source>
        <dbReference type="ARBA" id="ARBA00022723"/>
    </source>
</evidence>
<dbReference type="GO" id="GO:0004527">
    <property type="term" value="F:exonuclease activity"/>
    <property type="evidence" value="ECO:0007669"/>
    <property type="project" value="UniProtKB-KW"/>
</dbReference>
<evidence type="ECO:0000313" key="15">
    <source>
        <dbReference type="EMBL" id="RNL20584.1"/>
    </source>
</evidence>
<dbReference type="PANTHER" id="PTHR36531:SF6">
    <property type="entry name" value="DNA REPLICATION ATP-DEPENDENT HELICASE_NUCLEASE DNA2"/>
    <property type="match status" value="1"/>
</dbReference>
<dbReference type="Pfam" id="PF01930">
    <property type="entry name" value="Cas_Cas4"/>
    <property type="match status" value="1"/>
</dbReference>
<dbReference type="InterPro" id="IPR051827">
    <property type="entry name" value="Cas4_exonuclease"/>
</dbReference>
<dbReference type="GO" id="GO:0051536">
    <property type="term" value="F:iron-sulfur cluster binding"/>
    <property type="evidence" value="ECO:0007669"/>
    <property type="project" value="UniProtKB-KW"/>
</dbReference>
<feature type="domain" description="DUF83" evidence="14">
    <location>
        <begin position="11"/>
        <end position="198"/>
    </location>
</feature>
<evidence type="ECO:0000256" key="1">
    <source>
        <dbReference type="ARBA" id="ARBA00001966"/>
    </source>
</evidence>
<keyword evidence="5 13" id="KW-0540">Nuclease</keyword>
<keyword evidence="6 13" id="KW-0479">Metal-binding</keyword>
<evidence type="ECO:0000256" key="8">
    <source>
        <dbReference type="ARBA" id="ARBA00022839"/>
    </source>
</evidence>
<keyword evidence="12 13" id="KW-0464">Manganese</keyword>
<dbReference type="AlphaFoldDB" id="A0A3N0AFP5"/>
<evidence type="ECO:0000259" key="14">
    <source>
        <dbReference type="Pfam" id="PF01930"/>
    </source>
</evidence>
<keyword evidence="10 13" id="KW-0411">Iron-sulfur</keyword>
<evidence type="ECO:0000256" key="7">
    <source>
        <dbReference type="ARBA" id="ARBA00022801"/>
    </source>
</evidence>
<evidence type="ECO:0000256" key="9">
    <source>
        <dbReference type="ARBA" id="ARBA00023004"/>
    </source>
</evidence>
<dbReference type="OrthoDB" id="9781776at2"/>
<dbReference type="EMBL" id="QICB01000002">
    <property type="protein sequence ID" value="RNL20584.1"/>
    <property type="molecule type" value="Genomic_DNA"/>
</dbReference>
<comment type="cofactor">
    <cofactor evidence="13">
        <name>Mg(2+)</name>
        <dbReference type="ChEBI" id="CHEBI:18420"/>
    </cofactor>
    <cofactor evidence="13">
        <name>Mn(2+)</name>
        <dbReference type="ChEBI" id="CHEBI:29035"/>
    </cofactor>
    <text evidence="13">Mg(2+) or Mn(2+) required for ssDNA cleavage activity.</text>
</comment>
<dbReference type="NCBIfam" id="TIGR00372">
    <property type="entry name" value="cas4"/>
    <property type="match status" value="1"/>
</dbReference>
<proteinExistence type="inferred from homology"/>
<dbReference type="EC" id="3.1.12.1" evidence="3 13"/>
<dbReference type="PANTHER" id="PTHR36531">
    <property type="entry name" value="CRISPR-ASSOCIATED EXONUCLEASE CAS4"/>
    <property type="match status" value="1"/>
</dbReference>
<protein>
    <recommendedName>
        <fullName evidence="4 13">CRISPR-associated exonuclease Cas4</fullName>
        <ecNumber evidence="3 13">3.1.12.1</ecNumber>
    </recommendedName>
</protein>
<comment type="similarity">
    <text evidence="2 13">Belongs to the CRISPR-associated exonuclease Cas4 family.</text>
</comment>
<comment type="cofactor">
    <cofactor evidence="1">
        <name>[4Fe-4S] cluster</name>
        <dbReference type="ChEBI" id="CHEBI:49883"/>
    </cofactor>
</comment>
<keyword evidence="16" id="KW-1185">Reference proteome</keyword>
<keyword evidence="9 13" id="KW-0408">Iron</keyword>
<dbReference type="GO" id="GO:0051607">
    <property type="term" value="P:defense response to virus"/>
    <property type="evidence" value="ECO:0007669"/>
    <property type="project" value="UniProtKB-KW"/>
</dbReference>
<keyword evidence="11 13" id="KW-0051">Antiviral defense</keyword>
<accession>A0A3N0AFP5</accession>
<keyword evidence="7 13" id="KW-0378">Hydrolase</keyword>
<dbReference type="Proteomes" id="UP000267368">
    <property type="component" value="Unassembled WGS sequence"/>
</dbReference>
<gene>
    <name evidence="15" type="primary">cas4</name>
    <name evidence="15" type="ORF">DMP07_03060</name>
</gene>
<keyword evidence="8 13" id="KW-0269">Exonuclease</keyword>
<evidence type="ECO:0000256" key="5">
    <source>
        <dbReference type="ARBA" id="ARBA00022722"/>
    </source>
</evidence>
<evidence type="ECO:0000256" key="2">
    <source>
        <dbReference type="ARBA" id="ARBA00009189"/>
    </source>
</evidence>
<evidence type="ECO:0000256" key="12">
    <source>
        <dbReference type="ARBA" id="ARBA00023211"/>
    </source>
</evidence>
<dbReference type="Gene3D" id="3.90.320.10">
    <property type="match status" value="1"/>
</dbReference>
<evidence type="ECO:0000256" key="11">
    <source>
        <dbReference type="ARBA" id="ARBA00023118"/>
    </source>
</evidence>
<evidence type="ECO:0000256" key="4">
    <source>
        <dbReference type="ARBA" id="ARBA00020049"/>
    </source>
</evidence>
<comment type="caution">
    <text evidence="15">The sequence shown here is derived from an EMBL/GenBank/DDBJ whole genome shotgun (WGS) entry which is preliminary data.</text>
</comment>
<sequence>MYVEDEFLALSGVQHFAFCRRQWALIHIEREWRENALTAMGNVMHGRAHDEALRERRGDSLVVRGLYVRSAALGLAGKCDVVEFVKDSEGHPLFGEDGLWRARPVEYKRGKSKQSDADRMQLCAQALCLEEMLSCRIQEGFLFYGATKSREHVVFDDELREKVIRASEEMHALFARHYVPKAKRTKACRSCSLDTLCLAEASEKSVAAYIAEHMGDFDETPS</sequence>
<dbReference type="InterPro" id="IPR013343">
    <property type="entry name" value="CRISPR-assoc_prot_Cas4"/>
</dbReference>
<dbReference type="InterPro" id="IPR011604">
    <property type="entry name" value="PDDEXK-like_dom_sf"/>
</dbReference>